<evidence type="ECO:0000259" key="1">
    <source>
        <dbReference type="Pfam" id="PF00149"/>
    </source>
</evidence>
<dbReference type="InterPro" id="IPR029052">
    <property type="entry name" value="Metallo-depent_PP-like"/>
</dbReference>
<reference evidence="2 3" key="1">
    <citation type="submission" date="2020-04" db="EMBL/GenBank/DDBJ databases">
        <title>MicrobeNet Type strains.</title>
        <authorList>
            <person name="Nicholson A.C."/>
        </authorList>
    </citation>
    <scope>NUCLEOTIDE SEQUENCE [LARGE SCALE GENOMIC DNA]</scope>
    <source>
        <strain evidence="2 3">CCUG 61472</strain>
    </source>
</reference>
<evidence type="ECO:0000313" key="3">
    <source>
        <dbReference type="Proteomes" id="UP000549765"/>
    </source>
</evidence>
<dbReference type="SUPFAM" id="SSF56300">
    <property type="entry name" value="Metallo-dependent phosphatases"/>
    <property type="match status" value="1"/>
</dbReference>
<protein>
    <submittedName>
        <fullName evidence="2">Metallophosphoesterase family protein</fullName>
    </submittedName>
</protein>
<dbReference type="PANTHER" id="PTHR32440">
    <property type="entry name" value="PHOSPHATASE DCR2-RELATED-RELATED"/>
    <property type="match status" value="1"/>
</dbReference>
<evidence type="ECO:0000313" key="2">
    <source>
        <dbReference type="EMBL" id="NKZ23900.1"/>
    </source>
</evidence>
<proteinExistence type="predicted"/>
<accession>A0A7X6S2E0</accession>
<comment type="caution">
    <text evidence="2">The sequence shown here is derived from an EMBL/GenBank/DDBJ whole genome shotgun (WGS) entry which is preliminary data.</text>
</comment>
<keyword evidence="3" id="KW-1185">Reference proteome</keyword>
<dbReference type="InterPro" id="IPR004843">
    <property type="entry name" value="Calcineurin-like_PHP"/>
</dbReference>
<sequence>MKLTVPADAAFKICQITDIHLGTFPLKEEDERTLAGIEQVLTANDFDLIMVTGDLIWGKINESPQESLAELFKVLNRSGVPVALTYGNHDTEGNFSRADLRNYENMLANPATKENAFVINDRENYTLDVYQDDQVRNRIFVWDSGDYFNSAVKEGYATLEPAQVEWFNDCAIERDANATDLAFMHIPLFEYYLAETNILEGIKGEKICSGWYSSGLFYALMKQQNIKAMFVGHDHENNYRSTLDGIELSYGNVAGYNTYGELDRGIRKIELYADHYETQIINF</sequence>
<feature type="domain" description="Calcineurin-like phosphoesterase" evidence="1">
    <location>
        <begin position="11"/>
        <end position="236"/>
    </location>
</feature>
<gene>
    <name evidence="2" type="ORF">HF964_03625</name>
</gene>
<dbReference type="PANTHER" id="PTHR32440:SF11">
    <property type="entry name" value="METALLOPHOSPHOESTERASE DOMAIN-CONTAINING PROTEIN"/>
    <property type="match status" value="1"/>
</dbReference>
<dbReference type="EMBL" id="JAAXPN010000002">
    <property type="protein sequence ID" value="NKZ23900.1"/>
    <property type="molecule type" value="Genomic_DNA"/>
</dbReference>
<dbReference type="CDD" id="cd07383">
    <property type="entry name" value="MPP_Dcr2"/>
    <property type="match status" value="1"/>
</dbReference>
<dbReference type="GO" id="GO:0005737">
    <property type="term" value="C:cytoplasm"/>
    <property type="evidence" value="ECO:0007669"/>
    <property type="project" value="TreeGrafter"/>
</dbReference>
<dbReference type="GO" id="GO:0016788">
    <property type="term" value="F:hydrolase activity, acting on ester bonds"/>
    <property type="evidence" value="ECO:0007669"/>
    <property type="project" value="TreeGrafter"/>
</dbReference>
<dbReference type="Proteomes" id="UP000549765">
    <property type="component" value="Unassembled WGS sequence"/>
</dbReference>
<dbReference type="AlphaFoldDB" id="A0A7X6S2E0"/>
<organism evidence="2 3">
    <name type="scientific">Periweissella fabalis</name>
    <dbReference type="NCBI Taxonomy" id="1070421"/>
    <lineage>
        <taxon>Bacteria</taxon>
        <taxon>Bacillati</taxon>
        <taxon>Bacillota</taxon>
        <taxon>Bacilli</taxon>
        <taxon>Lactobacillales</taxon>
        <taxon>Lactobacillaceae</taxon>
        <taxon>Periweissella</taxon>
    </lineage>
</organism>
<dbReference type="Pfam" id="PF00149">
    <property type="entry name" value="Metallophos"/>
    <property type="match status" value="1"/>
</dbReference>
<dbReference type="RefSeq" id="WP_168721699.1">
    <property type="nucleotide sequence ID" value="NZ_JAAXPN010000002.1"/>
</dbReference>
<name>A0A7X6S2E0_9LACO</name>
<dbReference type="Gene3D" id="3.60.21.10">
    <property type="match status" value="1"/>
</dbReference>